<dbReference type="Gene3D" id="2.60.40.10">
    <property type="entry name" value="Immunoglobulins"/>
    <property type="match status" value="1"/>
</dbReference>
<accession>A0A6G8I2Q5</accession>
<dbReference type="SUPFAM" id="SSF74914">
    <property type="entry name" value="V-region of surface antigen I/II (SA I/II, PAC)"/>
    <property type="match status" value="1"/>
</dbReference>
<evidence type="ECO:0000313" key="6">
    <source>
        <dbReference type="Proteomes" id="UP000503166"/>
    </source>
</evidence>
<feature type="domain" description="Glucan-binding protein C/Surface antigen I/II V-domain" evidence="3">
    <location>
        <begin position="292"/>
        <end position="497"/>
    </location>
</feature>
<evidence type="ECO:0000259" key="3">
    <source>
        <dbReference type="Pfam" id="PF08363"/>
    </source>
</evidence>
<dbReference type="InterPro" id="IPR013783">
    <property type="entry name" value="Ig-like_fold"/>
</dbReference>
<keyword evidence="2" id="KW-1133">Transmembrane helix</keyword>
<geneLocation type="plasmid" evidence="6">
    <name>p_cnu_g2</name>
</geneLocation>
<evidence type="ECO:0000256" key="2">
    <source>
        <dbReference type="SAM" id="Phobius"/>
    </source>
</evidence>
<dbReference type="Proteomes" id="UP000503166">
    <property type="component" value="Plasmid p_CNU_G2"/>
</dbReference>
<protein>
    <recommendedName>
        <fullName evidence="7">LPXTG cell wall anchor domain-containing protein</fullName>
    </recommendedName>
</protein>
<feature type="compositionally biased region" description="Pro residues" evidence="1">
    <location>
        <begin position="515"/>
        <end position="524"/>
    </location>
</feature>
<name>A0A6G8I2Q5_9STRE</name>
<dbReference type="EMBL" id="CP046920">
    <property type="protein sequence ID" value="QIM47390.1"/>
    <property type="molecule type" value="Genomic_DNA"/>
</dbReference>
<feature type="region of interest" description="Disordered" evidence="1">
    <location>
        <begin position="149"/>
        <end position="168"/>
    </location>
</feature>
<dbReference type="InterPro" id="IPR036234">
    <property type="entry name" value="SA_I/II_PAC_V_sf"/>
</dbReference>
<feature type="transmembrane region" description="Helical" evidence="2">
    <location>
        <begin position="706"/>
        <end position="725"/>
    </location>
</feature>
<keyword evidence="2" id="KW-0812">Transmembrane</keyword>
<evidence type="ECO:0008006" key="7">
    <source>
        <dbReference type="Google" id="ProtNLM"/>
    </source>
</evidence>
<dbReference type="SUPFAM" id="SSF117074">
    <property type="entry name" value="Hypothetical protein PA1324"/>
    <property type="match status" value="1"/>
</dbReference>
<keyword evidence="2" id="KW-0472">Membrane</keyword>
<organism evidence="5 6">
    <name type="scientific">Streptococcus ruminicola</name>
    <dbReference type="NCBI Taxonomy" id="2686210"/>
    <lineage>
        <taxon>Bacteria</taxon>
        <taxon>Bacillati</taxon>
        <taxon>Bacillota</taxon>
        <taxon>Bacilli</taxon>
        <taxon>Lactobacillales</taxon>
        <taxon>Streptococcaceae</taxon>
        <taxon>Streptococcus</taxon>
    </lineage>
</organism>
<dbReference type="Pfam" id="PF08363">
    <property type="entry name" value="GbpC"/>
    <property type="match status" value="1"/>
</dbReference>
<feature type="compositionally biased region" description="Basic and acidic residues" evidence="1">
    <location>
        <begin position="151"/>
        <end position="168"/>
    </location>
</feature>
<reference evidence="5 6" key="1">
    <citation type="submission" date="2019-12" db="EMBL/GenBank/DDBJ databases">
        <title>Complete genome sequence of Streptococcus sp. CNU G2 isolated frome Bos taurus coreanae.</title>
        <authorList>
            <person name="Park S.Y."/>
            <person name="Kim J.H."/>
            <person name="Seo S.W."/>
        </authorList>
    </citation>
    <scope>NUCLEOTIDE SEQUENCE [LARGE SCALE GENOMIC DNA]</scope>
    <source>
        <strain evidence="5 6">CNU G2</strain>
        <plasmid evidence="6">p_cnu_g2</plasmid>
    </source>
</reference>
<feature type="region of interest" description="Disordered" evidence="1">
    <location>
        <begin position="504"/>
        <end position="525"/>
    </location>
</feature>
<evidence type="ECO:0000259" key="4">
    <source>
        <dbReference type="Pfam" id="PF17802"/>
    </source>
</evidence>
<dbReference type="KEGG" id="srum:GPZ88_09945"/>
<sequence length="732" mass="81405">MLLSGYQDISLIRKGNKIMTFKRKAISLSLISILCLSQGVNVYADTSYAFQDKLTQVRDQAKTTGLNVTEGQKVIYKTVAEAEADIKKQEEAVKNAIAWQDAANDNIAKAVGGVDKNLTQVTQAETITIDSNDEAKKIADQAIENVTKVDSQNKEKKSKYDTESEKVENENKKIKEKYDQAQAKYSEDMATYDKNMLIYQDLTKKYEEDLEAYKVAKDIYEKDLNEYKSKLGTEGYPKQLLFQSLNLNKGEPQAKHGVVRGPNPDEIIWKGDKRLGGYSSILDSNGFFLYKNFTRGTTITFNYANLKNATFDGDRITGIQYDITAVSTPSDGSGVWLVVPNDPTEGFIAYRNEGNGNWRTDRIEFRVTARYYTAKGQVRFTEKTPGVFTHYSLNHNVIGLEYVKDSSGDLVEITGSSIKKCNDPANSAWATGGGNNSSDLGLPEEWDTSSSRYAYKGAILASITSGGDSYTVTYGQGDMGGARASHMGSYTYWFGINTLPVSPLAKEPPKEPTKPTEPTPPVAPAVPHYDPKPQTPQYEGVTIPKVVSKVSLHEVEVQKTPVTIKIKKYKEDGTTPLEGVTYEVKWVKNSDEEQLSVAQYTPAVTEVGQSVKLTTDKNGEVDFTNLPQGEYQITETKTPAGYTLLKDSIKTTLPLTYTKEEAQKQNIDTSKAEWNEKEQKYYVYSATYEVTNDKGFTIPKTGGEGIWKIGFLGMILMFAVGSYVVSMKYKRA</sequence>
<dbReference type="InterPro" id="IPR013574">
    <property type="entry name" value="Glucan-bd_C/Surface_Ag-I/II_V"/>
</dbReference>
<dbReference type="Pfam" id="PF17802">
    <property type="entry name" value="SpaA"/>
    <property type="match status" value="1"/>
</dbReference>
<evidence type="ECO:0000313" key="5">
    <source>
        <dbReference type="EMBL" id="QIM47390.1"/>
    </source>
</evidence>
<feature type="domain" description="SpaA-like prealbumin fold" evidence="4">
    <location>
        <begin position="563"/>
        <end position="653"/>
    </location>
</feature>
<keyword evidence="5" id="KW-0614">Plasmid</keyword>
<gene>
    <name evidence="5" type="ORF">GPZ88_09945</name>
</gene>
<evidence type="ECO:0000256" key="1">
    <source>
        <dbReference type="SAM" id="MobiDB-lite"/>
    </source>
</evidence>
<proteinExistence type="predicted"/>
<dbReference type="InterPro" id="IPR041033">
    <property type="entry name" value="SpaA_PFL_dom_1"/>
</dbReference>
<dbReference type="Gene3D" id="2.60.530.10">
    <property type="entry name" value="Major cell-surface adhesin PAc"/>
    <property type="match status" value="1"/>
</dbReference>
<dbReference type="AlphaFoldDB" id="A0A6G8I2Q5"/>